<keyword evidence="4 8" id="KW-1133">Transmembrane helix</keyword>
<dbReference type="Pfam" id="PF09402">
    <property type="entry name" value="MSC"/>
    <property type="match status" value="1"/>
</dbReference>
<evidence type="ECO:0000256" key="5">
    <source>
        <dbReference type="ARBA" id="ARBA00023136"/>
    </source>
</evidence>
<dbReference type="Gene3D" id="1.10.10.1180">
    <property type="entry name" value="MAN1, winged-helix domain"/>
    <property type="match status" value="1"/>
</dbReference>
<dbReference type="GO" id="GO:0005783">
    <property type="term" value="C:endoplasmic reticulum"/>
    <property type="evidence" value="ECO:0007669"/>
    <property type="project" value="TreeGrafter"/>
</dbReference>
<keyword evidence="11" id="KW-1185">Reference proteome</keyword>
<dbReference type="HOGENOM" id="CLU_543092_0_0_1"/>
<gene>
    <name evidence="10" type="ORF">O9G_003497</name>
</gene>
<dbReference type="Proteomes" id="UP000030755">
    <property type="component" value="Unassembled WGS sequence"/>
</dbReference>
<evidence type="ECO:0000259" key="9">
    <source>
        <dbReference type="Pfam" id="PF09402"/>
    </source>
</evidence>
<name>A0A075AXW4_ROZAC</name>
<feature type="transmembrane region" description="Helical" evidence="8">
    <location>
        <begin position="386"/>
        <end position="404"/>
    </location>
</feature>
<feature type="domain" description="Man1/Src1-like C-terminal" evidence="9">
    <location>
        <begin position="233"/>
        <end position="492"/>
    </location>
</feature>
<evidence type="ECO:0000256" key="7">
    <source>
        <dbReference type="SAM" id="MobiDB-lite"/>
    </source>
</evidence>
<dbReference type="GO" id="GO:0003682">
    <property type="term" value="F:chromatin binding"/>
    <property type="evidence" value="ECO:0007669"/>
    <property type="project" value="InterPro"/>
</dbReference>
<dbReference type="PANTHER" id="PTHR47808:SF2">
    <property type="entry name" value="LEM DOMAIN-CONTAINING PROTEIN 2"/>
    <property type="match status" value="1"/>
</dbReference>
<reference evidence="10 11" key="1">
    <citation type="journal article" date="2013" name="Curr. Biol.">
        <title>Shared signatures of parasitism and phylogenomics unite Cryptomycota and microsporidia.</title>
        <authorList>
            <person name="James T.Y."/>
            <person name="Pelin A."/>
            <person name="Bonen L."/>
            <person name="Ahrendt S."/>
            <person name="Sain D."/>
            <person name="Corradi N."/>
            <person name="Stajich J.E."/>
        </authorList>
    </citation>
    <scope>NUCLEOTIDE SEQUENCE [LARGE SCALE GENOMIC DNA]</scope>
    <source>
        <strain evidence="10 11">CSF55</strain>
    </source>
</reference>
<keyword evidence="2" id="KW-0597">Phosphoprotein</keyword>
<evidence type="ECO:0000256" key="3">
    <source>
        <dbReference type="ARBA" id="ARBA00022692"/>
    </source>
</evidence>
<dbReference type="OMA" id="KAYEWLG"/>
<keyword evidence="6" id="KW-0539">Nucleus</keyword>
<proteinExistence type="predicted"/>
<evidence type="ECO:0000256" key="6">
    <source>
        <dbReference type="ARBA" id="ARBA00023242"/>
    </source>
</evidence>
<organism evidence="10 11">
    <name type="scientific">Rozella allomycis (strain CSF55)</name>
    <dbReference type="NCBI Taxonomy" id="988480"/>
    <lineage>
        <taxon>Eukaryota</taxon>
        <taxon>Fungi</taxon>
        <taxon>Fungi incertae sedis</taxon>
        <taxon>Cryptomycota</taxon>
        <taxon>Cryptomycota incertae sedis</taxon>
        <taxon>Rozella</taxon>
    </lineage>
</organism>
<evidence type="ECO:0000313" key="11">
    <source>
        <dbReference type="Proteomes" id="UP000030755"/>
    </source>
</evidence>
<dbReference type="GO" id="GO:0071763">
    <property type="term" value="P:nuclear membrane organization"/>
    <property type="evidence" value="ECO:0007669"/>
    <property type="project" value="TreeGrafter"/>
</dbReference>
<dbReference type="AlphaFoldDB" id="A0A075AXW4"/>
<dbReference type="InterPro" id="IPR041885">
    <property type="entry name" value="MAN1_winged_helix_dom"/>
</dbReference>
<protein>
    <submittedName>
        <fullName evidence="10">Inner nuclear membrane protein MAN1 domain-containing protein</fullName>
    </submittedName>
</protein>
<feature type="region of interest" description="Disordered" evidence="7">
    <location>
        <begin position="76"/>
        <end position="106"/>
    </location>
</feature>
<dbReference type="PANTHER" id="PTHR47808">
    <property type="entry name" value="INNER NUCLEAR MEMBRANE PROTEIN HEH2-RELATED"/>
    <property type="match status" value="1"/>
</dbReference>
<keyword evidence="5 8" id="KW-0472">Membrane</keyword>
<dbReference type="InterPro" id="IPR018996">
    <property type="entry name" value="Man1/Src1-like_C"/>
</dbReference>
<dbReference type="OrthoDB" id="2503928at2759"/>
<dbReference type="GO" id="GO:0034399">
    <property type="term" value="C:nuclear periphery"/>
    <property type="evidence" value="ECO:0007669"/>
    <property type="project" value="TreeGrafter"/>
</dbReference>
<evidence type="ECO:0000256" key="2">
    <source>
        <dbReference type="ARBA" id="ARBA00022553"/>
    </source>
</evidence>
<sequence>MDLPPFLQEGYKPSSKTKSELVSILNANGENANMQMKKQELIDLFESTIVANREKLIQERLNIKPSKEGIKRIHTMTTPPTKSTKRQEKEEPIENFSNDNPFQSGSENEIELISPRRRRTRKTIVETPKNEEEPLLKKVLKSPQAKGKKRIVEDSLTSNNEDSENPILLQSPFGPIKTKEIKYQELGMHKPEKIKRKSTFCGLILRILIFVAFFSSIGTFFYFKVVSPFPFCEERINPNLIEILNRKCIPCPKRGTCKDSTLTCEIGYHEYSPIYTLRKYCAPDKNEQLLIEKVSSIVEQELGLIAGKDYCESRSTTMLSEKEILKIVKEKFKLKVSMKNLVAYVSKALDSPNIESVNKNGLIFYYSIVKVQPLKCLLNQYLLENSSYIITFVGVTILLSLIYFRHTNRKRQTERVNSYVKEILFLLAQQDEAHRQDHRVEPMIAINQFRDHLLIAKHDWDLVVKQVSGNTGVKTSTANIKGEVNMIWQWIGAHVFSPTKNK</sequence>
<dbReference type="STRING" id="988480.A0A075AXW4"/>
<dbReference type="GO" id="GO:0005637">
    <property type="term" value="C:nuclear inner membrane"/>
    <property type="evidence" value="ECO:0007669"/>
    <property type="project" value="UniProtKB-SubCell"/>
</dbReference>
<keyword evidence="3 8" id="KW-0812">Transmembrane</keyword>
<feature type="compositionally biased region" description="Polar residues" evidence="7">
    <location>
        <begin position="95"/>
        <end position="106"/>
    </location>
</feature>
<evidence type="ECO:0000256" key="1">
    <source>
        <dbReference type="ARBA" id="ARBA00004540"/>
    </source>
</evidence>
<dbReference type="EMBL" id="KE560866">
    <property type="protein sequence ID" value="EPZ35125.1"/>
    <property type="molecule type" value="Genomic_DNA"/>
</dbReference>
<dbReference type="InterPro" id="IPR044780">
    <property type="entry name" value="Heh2/Src1"/>
</dbReference>
<evidence type="ECO:0000256" key="4">
    <source>
        <dbReference type="ARBA" id="ARBA00022989"/>
    </source>
</evidence>
<feature type="transmembrane region" description="Helical" evidence="8">
    <location>
        <begin position="203"/>
        <end position="223"/>
    </location>
</feature>
<comment type="subcellular location">
    <subcellularLocation>
        <location evidence="1">Nucleus inner membrane</location>
    </subcellularLocation>
</comment>
<evidence type="ECO:0000313" key="10">
    <source>
        <dbReference type="EMBL" id="EPZ35125.1"/>
    </source>
</evidence>
<accession>A0A075AXW4</accession>
<evidence type="ECO:0000256" key="8">
    <source>
        <dbReference type="SAM" id="Phobius"/>
    </source>
</evidence>